<dbReference type="Gene3D" id="3.40.50.300">
    <property type="entry name" value="P-loop containing nucleotide triphosphate hydrolases"/>
    <property type="match status" value="1"/>
</dbReference>
<dbReference type="Pfam" id="PF05045">
    <property type="entry name" value="RgpF"/>
    <property type="match status" value="1"/>
</dbReference>
<dbReference type="PANTHER" id="PTHR41244:SF1">
    <property type="entry name" value="GLYCOSYLTRANSFERASE"/>
    <property type="match status" value="1"/>
</dbReference>
<dbReference type="SUPFAM" id="SSF90257">
    <property type="entry name" value="Myosin rod fragments"/>
    <property type="match status" value="1"/>
</dbReference>
<dbReference type="SUPFAM" id="SSF53448">
    <property type="entry name" value="Nucleotide-diphospho-sugar transferases"/>
    <property type="match status" value="1"/>
</dbReference>
<proteinExistence type="predicted"/>
<dbReference type="GO" id="GO:0016787">
    <property type="term" value="F:hydrolase activity"/>
    <property type="evidence" value="ECO:0007669"/>
    <property type="project" value="UniProtKB-KW"/>
</dbReference>
<dbReference type="PANTHER" id="PTHR41244">
    <property type="entry name" value="RHAMNAN SYNTHESIS F"/>
    <property type="match status" value="1"/>
</dbReference>
<dbReference type="Pfam" id="PF14307">
    <property type="entry name" value="Glyco_tran_WbsX"/>
    <property type="match status" value="1"/>
</dbReference>
<dbReference type="InterPro" id="IPR007739">
    <property type="entry name" value="RgpF"/>
</dbReference>
<accession>A0AAP9VS33</accession>
<dbReference type="RefSeq" id="WP_101283091.1">
    <property type="nucleotide sequence ID" value="NZ_CP025309.1"/>
</dbReference>
<protein>
    <submittedName>
        <fullName evidence="1">Glycoside hydrolase family 99-like domain-containing protein</fullName>
    </submittedName>
</protein>
<dbReference type="Gene3D" id="3.20.20.80">
    <property type="entry name" value="Glycosidases"/>
    <property type="match status" value="1"/>
</dbReference>
<evidence type="ECO:0000313" key="2">
    <source>
        <dbReference type="Proteomes" id="UP000516316"/>
    </source>
</evidence>
<gene>
    <name evidence="1" type="ORF">HLB40_21285</name>
</gene>
<keyword evidence="1" id="KW-0378">Hydrolase</keyword>
<dbReference type="CDD" id="cd11579">
    <property type="entry name" value="Glyco_tran_WbsX"/>
    <property type="match status" value="1"/>
</dbReference>
<dbReference type="EMBL" id="CP061079">
    <property type="protein sequence ID" value="QNR46185.1"/>
    <property type="molecule type" value="Genomic_DNA"/>
</dbReference>
<dbReference type="InterPro" id="IPR032719">
    <property type="entry name" value="WbsX"/>
</dbReference>
<name>A0AAP9VS33_9PSED</name>
<dbReference type="SUPFAM" id="SSF52540">
    <property type="entry name" value="P-loop containing nucleoside triphosphate hydrolases"/>
    <property type="match status" value="1"/>
</dbReference>
<dbReference type="InterPro" id="IPR029044">
    <property type="entry name" value="Nucleotide-diphossugar_trans"/>
</dbReference>
<reference evidence="1 2" key="1">
    <citation type="submission" date="2020-09" db="EMBL/GenBank/DDBJ databases">
        <title>The Genome Sequence of Pseudomonas chlororaphis strain Qlu-1 - A phenazine-derivative-producing strain.</title>
        <authorList>
            <person name="Li L."/>
            <person name="Liu K."/>
        </authorList>
    </citation>
    <scope>NUCLEOTIDE SEQUENCE [LARGE SCALE GENOMIC DNA]</scope>
    <source>
        <strain evidence="2">qlu-1</strain>
    </source>
</reference>
<organism evidence="1 2">
    <name type="scientific">Pseudomonas chlororaphis</name>
    <dbReference type="NCBI Taxonomy" id="587753"/>
    <lineage>
        <taxon>Bacteria</taxon>
        <taxon>Pseudomonadati</taxon>
        <taxon>Pseudomonadota</taxon>
        <taxon>Gammaproteobacteria</taxon>
        <taxon>Pseudomonadales</taxon>
        <taxon>Pseudomonadaceae</taxon>
        <taxon>Pseudomonas</taxon>
    </lineage>
</organism>
<evidence type="ECO:0000313" key="1">
    <source>
        <dbReference type="EMBL" id="QNR46185.1"/>
    </source>
</evidence>
<dbReference type="Proteomes" id="UP000516316">
    <property type="component" value="Chromosome"/>
</dbReference>
<sequence>MDHKQIVVVLGMHRSGTSAITRGLQVLGVDLGGNLLSAEVGNNEKGFFEDAAVTDFNVELLKALGHDWHTLTPILPEELESKVAHDHKVLAVELLRSKLAGIDCFGVKDPRMARLLPFWQEVFAALELKVSYVIAFRNPKSVSHSLAKRNNFELEKGYFLWLEHMLFSMKYSQGTSRVFVNYDLMLQEPEKQLKRISASLGLPFDPQGAEFLEYQHKFLERSLQHNVFTPEDLSKDPAVSVDVLKLSNVLLELSHDKRADDQALEVLLNDLYLGMLERLPAYRLMRHFEDQSSELSLQLIEQAALKDQSIKTLEADFGSLEAQHSTLEAKHGNLEIQHSTLEAKHGNLEIQHSTLEAQHSALASEYSNLEAHRRALESEYGMVNTVLADSERSIQSLEADLRRYASGRFLLKSLVSHMAERFGLRYRGDSPAESELFDANYYLATYEDVRAAGVNPLQHYLEYGWREGRDPSAGFSTNAYLEQYADVRLRRINPLIHYLRHGYYEGRSIYDTKGRNYHLSRKLSRHRTVVQLLSLVSQKPQLLGRFVREARRGGLRHAIAIAARALKRSQKRLALSKVLQPLSDSALSEYEVLKVVPYYLDPYLQEPKTPVSIMIAVHLHLHDEHMSEDWSDYLKHIPVEFDLFISRSGTGNAKFDDKSLRAAVPLLRKLVVEAVPVDCGHLAPLIIQFGSRLSGYDYVAHFHDIGGKDASSSDRMDLLCGSPSAIGQIFDLLGNDAKVVYPVDHRPEEATYHESGWSDARGVLTTAMEKYPQIDGATFPSVEFPRAGMFWARVDVVTDFIHLPLQYEDFSGEREAIVPGMLTRCLERLLLVCTTTNEGRNYQLESPQLSREPLDYYEPQSDYSGSIVHDTIKVLAYYLPQFHPTPENNEWHGEGFTEWYKVRSANPLFHGHYQQHVPHEDIGYYHLDGPAQLIQQAEMMQKSGVHGLIFYHYWFTGRMILEKPAQMLLDNPQINMPFCFCWANENWTRRWDGNEQEVLLGQVYSEDDARDFIRYLIPFFKDERYIKVDGRPKLSVYRPSSIEHSERYIAIWREECEKEGVKAPYVVATLTRGATHPQDYGMDAAIERVLHDWTGDAVADIRSQLHPYWPLEGSILNYTEVADHYMAQDLGKDFTLFRSLVPTWDNTARYGTKAYVLNSFTTAKFQSWVERLIDYSEQNLPEDRRFVVVNAWNEWAEGAHLEPDTRFGYGYLNSIGRAMSGQSFSAANHNVPDTNLKLDIVLMPEVLVRLEAEPESRHKFLTCLASSSVFEQYSIAVENDQIQQALHTQGVKISSHAVGTADFKLVFSDTCLFPADAIESLLKMAIRHKGFTVSANLRNDPDFVQSENIVNFTIEADQRACMELRPNVSTIGYKICCEASCFQLLPQAVTPQAPLDTVSTIMRYHRRGDRASLINALLSLIAQSGCLVKPILAIQDMSDEEIAVLEGELAKLPWSSDCAPVIRRYSSTAQVPDLRSLMLNDTLKAVGCGYAAFLDYDDVLFPKAYEVLLEQIKASGKNATFARVYSAMVDAATGCTIKREKIYDYGETYRDFVEHNHAPLHSFLLDLDKCDLEAVTYFDDMKYMEDYYLTMQLFTRTGTDWASLQTCGFIGDYIHRIGCDTHTLALTDEQQRTDLLNSESYRVCEARIKALRDRLLVHA</sequence>
<dbReference type="Gene3D" id="1.10.287.510">
    <property type="entry name" value="Helix hairpin bin"/>
    <property type="match status" value="1"/>
</dbReference>
<dbReference type="InterPro" id="IPR027417">
    <property type="entry name" value="P-loop_NTPase"/>
</dbReference>